<reference evidence="1" key="1">
    <citation type="submission" date="2023-10" db="EMBL/GenBank/DDBJ databases">
        <title>Genome assembly of Pristionchus species.</title>
        <authorList>
            <person name="Yoshida K."/>
            <person name="Sommer R.J."/>
        </authorList>
    </citation>
    <scope>NUCLEOTIDE SEQUENCE</scope>
    <source>
        <strain evidence="1">RS5133</strain>
    </source>
</reference>
<proteinExistence type="predicted"/>
<name>A0AAV5VRI2_9BILA</name>
<evidence type="ECO:0000313" key="2">
    <source>
        <dbReference type="Proteomes" id="UP001432322"/>
    </source>
</evidence>
<feature type="non-terminal residue" evidence="1">
    <location>
        <position position="1"/>
    </location>
</feature>
<comment type="caution">
    <text evidence="1">The sequence shown here is derived from an EMBL/GenBank/DDBJ whole genome shotgun (WGS) entry which is preliminary data.</text>
</comment>
<organism evidence="1 2">
    <name type="scientific">Pristionchus fissidentatus</name>
    <dbReference type="NCBI Taxonomy" id="1538716"/>
    <lineage>
        <taxon>Eukaryota</taxon>
        <taxon>Metazoa</taxon>
        <taxon>Ecdysozoa</taxon>
        <taxon>Nematoda</taxon>
        <taxon>Chromadorea</taxon>
        <taxon>Rhabditida</taxon>
        <taxon>Rhabditina</taxon>
        <taxon>Diplogasteromorpha</taxon>
        <taxon>Diplogasteroidea</taxon>
        <taxon>Neodiplogasteridae</taxon>
        <taxon>Pristionchus</taxon>
    </lineage>
</organism>
<dbReference type="AlphaFoldDB" id="A0AAV5VRI2"/>
<dbReference type="Proteomes" id="UP001432322">
    <property type="component" value="Unassembled WGS sequence"/>
</dbReference>
<protein>
    <submittedName>
        <fullName evidence="1">Uncharacterized protein</fullName>
    </submittedName>
</protein>
<gene>
    <name evidence="1" type="ORF">PFISCL1PPCAC_11919</name>
</gene>
<sequence>RKTPMCCSDKLLSWTVLSLLLTEPFRRMISKKICETINDRMNKIVRNATTLSCRRKISFRSTLWLDLFSVYWIGRYSPVIVVM</sequence>
<accession>A0AAV5VRI2</accession>
<keyword evidence="2" id="KW-1185">Reference proteome</keyword>
<dbReference type="EMBL" id="BTSY01000003">
    <property type="protein sequence ID" value="GMT20622.1"/>
    <property type="molecule type" value="Genomic_DNA"/>
</dbReference>
<evidence type="ECO:0000313" key="1">
    <source>
        <dbReference type="EMBL" id="GMT20622.1"/>
    </source>
</evidence>